<comment type="caution">
    <text evidence="6">The sequence shown here is derived from an EMBL/GenBank/DDBJ whole genome shotgun (WGS) entry which is preliminary data.</text>
</comment>
<evidence type="ECO:0000256" key="1">
    <source>
        <dbReference type="ARBA" id="ARBA00004141"/>
    </source>
</evidence>
<evidence type="ECO:0000313" key="6">
    <source>
        <dbReference type="EMBL" id="KAJ8865779.1"/>
    </source>
</evidence>
<keyword evidence="7" id="KW-1185">Reference proteome</keyword>
<feature type="transmembrane region" description="Helical" evidence="5">
    <location>
        <begin position="34"/>
        <end position="55"/>
    </location>
</feature>
<keyword evidence="4 5" id="KW-0472">Membrane</keyword>
<keyword evidence="3 5" id="KW-1133">Transmembrane helix</keyword>
<organism evidence="6 7">
    <name type="scientific">Dryococelus australis</name>
    <dbReference type="NCBI Taxonomy" id="614101"/>
    <lineage>
        <taxon>Eukaryota</taxon>
        <taxon>Metazoa</taxon>
        <taxon>Ecdysozoa</taxon>
        <taxon>Arthropoda</taxon>
        <taxon>Hexapoda</taxon>
        <taxon>Insecta</taxon>
        <taxon>Pterygota</taxon>
        <taxon>Neoptera</taxon>
        <taxon>Polyneoptera</taxon>
        <taxon>Phasmatodea</taxon>
        <taxon>Verophasmatodea</taxon>
        <taxon>Anareolatae</taxon>
        <taxon>Phasmatidae</taxon>
        <taxon>Eurycanthinae</taxon>
        <taxon>Dryococelus</taxon>
    </lineage>
</organism>
<dbReference type="Proteomes" id="UP001159363">
    <property type="component" value="Chromosome 16"/>
</dbReference>
<evidence type="ECO:0000256" key="2">
    <source>
        <dbReference type="ARBA" id="ARBA00022692"/>
    </source>
</evidence>
<evidence type="ECO:0000256" key="4">
    <source>
        <dbReference type="ARBA" id="ARBA00023136"/>
    </source>
</evidence>
<accession>A0ABQ9FZW6</accession>
<keyword evidence="2 5" id="KW-0812">Transmembrane</keyword>
<feature type="transmembrane region" description="Helical" evidence="5">
    <location>
        <begin position="97"/>
        <end position="118"/>
    </location>
</feature>
<gene>
    <name evidence="6" type="ORF">PR048_033301</name>
</gene>
<name>A0ABQ9FZW6_9NEOP</name>
<dbReference type="PANTHER" id="PTHR23291:SF47">
    <property type="entry name" value="TRANSMEMBRANE BAX INHIBITOR MOTIF CONTAINING 7"/>
    <property type="match status" value="1"/>
</dbReference>
<evidence type="ECO:0000256" key="3">
    <source>
        <dbReference type="ARBA" id="ARBA00022989"/>
    </source>
</evidence>
<evidence type="ECO:0000256" key="5">
    <source>
        <dbReference type="RuleBase" id="RU004379"/>
    </source>
</evidence>
<comment type="similarity">
    <text evidence="5">Belongs to the BI1 family.</text>
</comment>
<dbReference type="EMBL" id="JARBHB010000017">
    <property type="protein sequence ID" value="KAJ8865779.1"/>
    <property type="molecule type" value="Genomic_DNA"/>
</dbReference>
<dbReference type="Pfam" id="PF01027">
    <property type="entry name" value="Bax1-I"/>
    <property type="match status" value="1"/>
</dbReference>
<comment type="caution">
    <text evidence="5">Lacks conserved residue(s) required for the propagation of feature annotation.</text>
</comment>
<protein>
    <submittedName>
        <fullName evidence="6">Uncharacterized protein</fullName>
    </submittedName>
</protein>
<reference evidence="6 7" key="1">
    <citation type="submission" date="2023-02" db="EMBL/GenBank/DDBJ databases">
        <title>LHISI_Scaffold_Assembly.</title>
        <authorList>
            <person name="Stuart O.P."/>
            <person name="Cleave R."/>
            <person name="Magrath M.J.L."/>
            <person name="Mikheyev A.S."/>
        </authorList>
    </citation>
    <scope>NUCLEOTIDE SEQUENCE [LARGE SCALE GENOMIC DNA]</scope>
    <source>
        <strain evidence="6">Daus_M_001</strain>
        <tissue evidence="6">Leg muscle</tissue>
    </source>
</reference>
<proteinExistence type="inferred from homology"/>
<comment type="subcellular location">
    <subcellularLocation>
        <location evidence="1">Membrane</location>
        <topology evidence="1">Multi-pass membrane protein</topology>
    </subcellularLocation>
</comment>
<dbReference type="PANTHER" id="PTHR23291">
    <property type="entry name" value="BAX INHIBITOR-RELATED"/>
    <property type="match status" value="1"/>
</dbReference>
<evidence type="ECO:0000313" key="7">
    <source>
        <dbReference type="Proteomes" id="UP001159363"/>
    </source>
</evidence>
<feature type="transmembrane region" description="Helical" evidence="5">
    <location>
        <begin position="67"/>
        <end position="85"/>
    </location>
</feature>
<dbReference type="InterPro" id="IPR006214">
    <property type="entry name" value="Bax_inhibitor_1-related"/>
</dbReference>
<sequence>MYSPGPDGLLGGDSFMGDFKFSDTTIRNGFIRKVYALLTLQISITLAFIALVSYHEPTKTCLRAHPEIWWVAFSFMLITIIAMSCCPNIRRKAPVNYVFLLVFTVAQSFMLAALASTYNRDLVRHFI</sequence>